<dbReference type="FunCoup" id="E3MQE7">
    <property type="interactions" value="1077"/>
</dbReference>
<dbReference type="GeneID" id="9813362"/>
<dbReference type="eggNOG" id="ENOG502T9IS">
    <property type="taxonomic scope" value="Eukaryota"/>
</dbReference>
<dbReference type="KEGG" id="crq:GCK72_016715"/>
<sequence>MNRFFLFLFTLLTLCAAQEDSGRYVDRIKIETFSKTKFGLIHDSYTYYVKESYDQIQKDYFPYEFLSIGYLYEDDYAADTVSCATDVCPKLRRIYAHTTIANGNASTRLLDSALKTSLGATNAKPIGFVAPYPGYCSSDDTVPIIEMYSDYLKQYVYWTPLRPHDYTIWNNYPDDLSRYVPKRLVGYALSGDSNRTVLYNAAPDFVKPIGKANYTHSFFPTYHSMIFIKNRTLVHVASPAAVDAYLKKTAEFPINQKFGVYVLGKGTAAEFTRLSAVCGELMPIYTAMNAHKNQTEFFARTVAAPYTAMAQSGWTFKENRRVCGGIRGLAPLREFKQKTMGHFVYMNDPDMIAKELGDLYEVTSKNLGYAPLDQFGFLLVNTAI</sequence>
<reference evidence="1" key="1">
    <citation type="submission" date="2007-07" db="EMBL/GenBank/DDBJ databases">
        <title>PCAP assembly of the Caenorhabditis remanei genome.</title>
        <authorList>
            <consortium name="The Caenorhabditis remanei Sequencing Consortium"/>
            <person name="Wilson R.K."/>
        </authorList>
    </citation>
    <scope>NUCLEOTIDE SEQUENCE [LARGE SCALE GENOMIC DNA]</scope>
    <source>
        <strain evidence="1">PB4641</strain>
    </source>
</reference>
<dbReference type="Proteomes" id="UP000008281">
    <property type="component" value="Unassembled WGS sequence"/>
</dbReference>
<evidence type="ECO:0000313" key="2">
    <source>
        <dbReference type="Proteomes" id="UP000008281"/>
    </source>
</evidence>
<dbReference type="RefSeq" id="XP_003101726.2">
    <property type="nucleotide sequence ID" value="XM_003101678.2"/>
</dbReference>
<dbReference type="CTD" id="9813362"/>
<proteinExistence type="predicted"/>
<keyword evidence="2" id="KW-1185">Reference proteome</keyword>
<gene>
    <name evidence="1" type="ORF">CRE_11216</name>
</gene>
<evidence type="ECO:0000313" key="1">
    <source>
        <dbReference type="EMBL" id="EFP06890.1"/>
    </source>
</evidence>
<accession>E3MQE7</accession>
<dbReference type="OrthoDB" id="5787909at2759"/>
<dbReference type="EMBL" id="DS268465">
    <property type="protein sequence ID" value="EFP06890.1"/>
    <property type="molecule type" value="Genomic_DNA"/>
</dbReference>
<protein>
    <submittedName>
        <fullName evidence="1">Uncharacterized protein</fullName>
    </submittedName>
</protein>
<dbReference type="AlphaFoldDB" id="E3MQE7"/>
<dbReference type="HOGENOM" id="CLU_724104_0_0_1"/>
<organism evidence="2">
    <name type="scientific">Caenorhabditis remanei</name>
    <name type="common">Caenorhabditis vulgaris</name>
    <dbReference type="NCBI Taxonomy" id="31234"/>
    <lineage>
        <taxon>Eukaryota</taxon>
        <taxon>Metazoa</taxon>
        <taxon>Ecdysozoa</taxon>
        <taxon>Nematoda</taxon>
        <taxon>Chromadorea</taxon>
        <taxon>Rhabditida</taxon>
        <taxon>Rhabditina</taxon>
        <taxon>Rhabditomorpha</taxon>
        <taxon>Rhabditoidea</taxon>
        <taxon>Rhabditidae</taxon>
        <taxon>Peloderinae</taxon>
        <taxon>Caenorhabditis</taxon>
    </lineage>
</organism>
<name>E3MQE7_CAERE</name>